<name>A0ABU7LPY8_9PROT</name>
<keyword evidence="4 11" id="KW-0812">Transmembrane</keyword>
<keyword evidence="9 11" id="KW-0472">Membrane</keyword>
<dbReference type="PANTHER" id="PTHR11351">
    <property type="entry name" value="ACYL-COA DESATURASE"/>
    <property type="match status" value="1"/>
</dbReference>
<evidence type="ECO:0000256" key="4">
    <source>
        <dbReference type="ARBA" id="ARBA00022692"/>
    </source>
</evidence>
<evidence type="ECO:0000256" key="2">
    <source>
        <dbReference type="ARBA" id="ARBA00008749"/>
    </source>
</evidence>
<keyword evidence="5" id="KW-0276">Fatty acid metabolism</keyword>
<protein>
    <submittedName>
        <fullName evidence="12">Acyl-CoA desaturase</fullName>
    </submittedName>
</protein>
<comment type="subcellular location">
    <subcellularLocation>
        <location evidence="1">Membrane</location>
        <topology evidence="1">Multi-pass membrane protein</topology>
    </subcellularLocation>
</comment>
<dbReference type="Proteomes" id="UP001354971">
    <property type="component" value="Unassembled WGS sequence"/>
</dbReference>
<keyword evidence="7" id="KW-0560">Oxidoreductase</keyword>
<feature type="transmembrane region" description="Helical" evidence="11">
    <location>
        <begin position="175"/>
        <end position="194"/>
    </location>
</feature>
<accession>A0ABU7LPY8</accession>
<dbReference type="InterPro" id="IPR015876">
    <property type="entry name" value="Acyl-CoA_DS"/>
</dbReference>
<evidence type="ECO:0000313" key="13">
    <source>
        <dbReference type="Proteomes" id="UP001354971"/>
    </source>
</evidence>
<proteinExistence type="inferred from homology"/>
<evidence type="ECO:0000256" key="6">
    <source>
        <dbReference type="ARBA" id="ARBA00022989"/>
    </source>
</evidence>
<keyword evidence="6 11" id="KW-1133">Transmembrane helix</keyword>
<feature type="transmembrane region" description="Helical" evidence="11">
    <location>
        <begin position="26"/>
        <end position="50"/>
    </location>
</feature>
<evidence type="ECO:0000256" key="10">
    <source>
        <dbReference type="ARBA" id="ARBA00023160"/>
    </source>
</evidence>
<evidence type="ECO:0000256" key="9">
    <source>
        <dbReference type="ARBA" id="ARBA00023136"/>
    </source>
</evidence>
<dbReference type="RefSeq" id="WP_330198313.1">
    <property type="nucleotide sequence ID" value="NZ_JAZDRP010000002.1"/>
</dbReference>
<keyword evidence="3" id="KW-0444">Lipid biosynthesis</keyword>
<keyword evidence="10" id="KW-0275">Fatty acid biosynthesis</keyword>
<keyword evidence="8" id="KW-0443">Lipid metabolism</keyword>
<comment type="similarity">
    <text evidence="2">Belongs to the fatty acid desaturase type 2 family.</text>
</comment>
<comment type="caution">
    <text evidence="12">The sequence shown here is derived from an EMBL/GenBank/DDBJ whole genome shotgun (WGS) entry which is preliminary data.</text>
</comment>
<reference evidence="12 13" key="1">
    <citation type="submission" date="2024-01" db="EMBL/GenBank/DDBJ databases">
        <title>Hyphobacterium bacterium isolated from marine sediment.</title>
        <authorList>
            <person name="Zhao S."/>
        </authorList>
    </citation>
    <scope>NUCLEOTIDE SEQUENCE [LARGE SCALE GENOMIC DNA]</scope>
    <source>
        <strain evidence="13">HN65</strain>
    </source>
</reference>
<evidence type="ECO:0000256" key="3">
    <source>
        <dbReference type="ARBA" id="ARBA00022516"/>
    </source>
</evidence>
<dbReference type="PANTHER" id="PTHR11351:SF31">
    <property type="entry name" value="DESATURASE 1, ISOFORM A-RELATED"/>
    <property type="match status" value="1"/>
</dbReference>
<evidence type="ECO:0000256" key="5">
    <source>
        <dbReference type="ARBA" id="ARBA00022832"/>
    </source>
</evidence>
<evidence type="ECO:0000256" key="7">
    <source>
        <dbReference type="ARBA" id="ARBA00023002"/>
    </source>
</evidence>
<organism evidence="12 13">
    <name type="scientific">Hyphobacterium lacteum</name>
    <dbReference type="NCBI Taxonomy" id="3116575"/>
    <lineage>
        <taxon>Bacteria</taxon>
        <taxon>Pseudomonadati</taxon>
        <taxon>Pseudomonadota</taxon>
        <taxon>Alphaproteobacteria</taxon>
        <taxon>Maricaulales</taxon>
        <taxon>Maricaulaceae</taxon>
        <taxon>Hyphobacterium</taxon>
    </lineage>
</organism>
<sequence>MTPDDSIIARSEAILKSWKTLDWPSVFSAIAYPALGVTTLLVAVILGLALESVQLHWWYAPLAIATTAFAIFICNMGIGPLHRIWQHRAGYLSAPAQVMVVINCVIAMQGRVKDWVNYHTQHHHWSDRAGDPHNPHESKLWAWVGWLLWRDEADLERPMARWLERYKAVVFHDKHFIWLYLLAHLVLPLIAYAVTWALGGPIVLIAILHAALVIGRGIQFHATTLGVNVFGHLKTPRWFDYVLAFLTGGEALHGHHHDFPRSALHLPKRGIWNRIVDYNGTALLVLTKLKLARDLKIAPQFLPEPAAVRA</sequence>
<feature type="transmembrane region" description="Helical" evidence="11">
    <location>
        <begin position="56"/>
        <end position="78"/>
    </location>
</feature>
<dbReference type="EMBL" id="JAZDRP010000002">
    <property type="protein sequence ID" value="MEE2525654.1"/>
    <property type="molecule type" value="Genomic_DNA"/>
</dbReference>
<keyword evidence="13" id="KW-1185">Reference proteome</keyword>
<evidence type="ECO:0000256" key="8">
    <source>
        <dbReference type="ARBA" id="ARBA00023098"/>
    </source>
</evidence>
<evidence type="ECO:0000313" key="12">
    <source>
        <dbReference type="EMBL" id="MEE2525654.1"/>
    </source>
</evidence>
<evidence type="ECO:0000256" key="1">
    <source>
        <dbReference type="ARBA" id="ARBA00004141"/>
    </source>
</evidence>
<gene>
    <name evidence="12" type="ORF">V0U79_04690</name>
</gene>
<dbReference type="PRINTS" id="PR00075">
    <property type="entry name" value="FACDDSATRASE"/>
</dbReference>
<evidence type="ECO:0000256" key="11">
    <source>
        <dbReference type="SAM" id="Phobius"/>
    </source>
</evidence>